<dbReference type="InterPro" id="IPR002145">
    <property type="entry name" value="CopG"/>
</dbReference>
<dbReference type="Proteomes" id="UP000230551">
    <property type="component" value="Unassembled WGS sequence"/>
</dbReference>
<dbReference type="OrthoDB" id="4566005at2"/>
<sequence>MTLTSITVTVDEDDLALVKQAAKRERRPEAELIREAFHLVAMRRRLWDTPWHIPTLDFNRALSAEDGQAIVIDEMVRRQHR</sequence>
<evidence type="ECO:0000313" key="3">
    <source>
        <dbReference type="Proteomes" id="UP000230551"/>
    </source>
</evidence>
<dbReference type="STRING" id="85968.GCA_900073015_03738"/>
<comment type="caution">
    <text evidence="2">The sequence shown here is derived from an EMBL/GenBank/DDBJ whole genome shotgun (WGS) entry which is preliminary data.</text>
</comment>
<feature type="domain" description="Ribbon-helix-helix protein CopG" evidence="1">
    <location>
        <begin position="5"/>
        <end position="38"/>
    </location>
</feature>
<protein>
    <submittedName>
        <fullName evidence="2">Ribbon-helix-helix protein, CopG family</fullName>
    </submittedName>
</protein>
<dbReference type="RefSeq" id="WP_090593524.1">
    <property type="nucleotide sequence ID" value="NZ_CP104302.1"/>
</dbReference>
<dbReference type="Pfam" id="PF01402">
    <property type="entry name" value="RHH_1"/>
    <property type="match status" value="1"/>
</dbReference>
<name>A0A2G5P5T9_9MYCO</name>
<dbReference type="AlphaFoldDB" id="A0A2G5P5T9"/>
<accession>A0A2G5P5T9</accession>
<evidence type="ECO:0000259" key="1">
    <source>
        <dbReference type="Pfam" id="PF01402"/>
    </source>
</evidence>
<gene>
    <name evidence="2" type="ORF">CQY22_015900</name>
</gene>
<keyword evidence="3" id="KW-1185">Reference proteome</keyword>
<dbReference type="EMBL" id="PDCN02000026">
    <property type="protein sequence ID" value="PIB73626.1"/>
    <property type="molecule type" value="Genomic_DNA"/>
</dbReference>
<proteinExistence type="predicted"/>
<dbReference type="GO" id="GO:0006355">
    <property type="term" value="P:regulation of DNA-templated transcription"/>
    <property type="evidence" value="ECO:0007669"/>
    <property type="project" value="InterPro"/>
</dbReference>
<organism evidence="2 3">
    <name type="scientific">Mycolicibacterium brumae</name>
    <dbReference type="NCBI Taxonomy" id="85968"/>
    <lineage>
        <taxon>Bacteria</taxon>
        <taxon>Bacillati</taxon>
        <taxon>Actinomycetota</taxon>
        <taxon>Actinomycetes</taxon>
        <taxon>Mycobacteriales</taxon>
        <taxon>Mycobacteriaceae</taxon>
        <taxon>Mycolicibacterium</taxon>
    </lineage>
</organism>
<reference evidence="2 3" key="1">
    <citation type="journal article" date="2017" name="Infect. Genet. Evol.">
        <title>The new phylogeny of the genus Mycobacterium: The old and the news.</title>
        <authorList>
            <person name="Tortoli E."/>
            <person name="Fedrizzi T."/>
            <person name="Meehan C.J."/>
            <person name="Trovato A."/>
            <person name="Grottola A."/>
            <person name="Giacobazzi E."/>
            <person name="Serpini G.F."/>
            <person name="Tagliazucchi S."/>
            <person name="Fabio A."/>
            <person name="Bettua C."/>
            <person name="Bertorelli R."/>
            <person name="Frascaro F."/>
            <person name="De Sanctis V."/>
            <person name="Pecorari M."/>
            <person name="Jousson O."/>
            <person name="Segata N."/>
            <person name="Cirillo D.M."/>
        </authorList>
    </citation>
    <scope>NUCLEOTIDE SEQUENCE [LARGE SCALE GENOMIC DNA]</scope>
    <source>
        <strain evidence="2 3">CIP1034565</strain>
    </source>
</reference>
<evidence type="ECO:0000313" key="2">
    <source>
        <dbReference type="EMBL" id="PIB73626.1"/>
    </source>
</evidence>